<comment type="caution">
    <text evidence="1">The sequence shown here is derived from an EMBL/GenBank/DDBJ whole genome shotgun (WGS) entry which is preliminary data.</text>
</comment>
<sequence length="172" mass="17922">MKPSEHKLVSTLVLACAVGLLAGCGHQASSITAPGVGKVAGAPVNTSEGPFGGQTVAWYEAQLNSHPNPQSAADPAWQEGLWCAGRDAQDNATVSADAVAKRQGTVSCQLLHRASRDPRRTKRASNGAAASGKEVGLYLVPRTRMSVGPAASRAPRTVAWGFAPLSTHFRLR</sequence>
<reference evidence="1" key="1">
    <citation type="submission" date="2009-10" db="EMBL/GenBank/DDBJ databases">
        <title>Diversity of trophic interactions inside an arsenic-rich microbial ecosystem.</title>
        <authorList>
            <person name="Bertin P.N."/>
            <person name="Heinrich-Salmeron A."/>
            <person name="Pelletier E."/>
            <person name="Goulhen-Chollet F."/>
            <person name="Arsene-Ploetze F."/>
            <person name="Gallien S."/>
            <person name="Calteau A."/>
            <person name="Vallenet D."/>
            <person name="Casiot C."/>
            <person name="Chane-Woon-Ming B."/>
            <person name="Giloteaux L."/>
            <person name="Barakat M."/>
            <person name="Bonnefoy V."/>
            <person name="Bruneel O."/>
            <person name="Chandler M."/>
            <person name="Cleiss J."/>
            <person name="Duran R."/>
            <person name="Elbaz-Poulichet F."/>
            <person name="Fonknechten N."/>
            <person name="Lauga B."/>
            <person name="Mornico D."/>
            <person name="Ortet P."/>
            <person name="Schaeffer C."/>
            <person name="Siguier P."/>
            <person name="Alexander Thil Smith A."/>
            <person name="Van Dorsselaer A."/>
            <person name="Weissenbach J."/>
            <person name="Medigue C."/>
            <person name="Le Paslier D."/>
        </authorList>
    </citation>
    <scope>NUCLEOTIDE SEQUENCE</scope>
</reference>
<protein>
    <recommendedName>
        <fullName evidence="2">Lipoprotein</fullName>
    </recommendedName>
</protein>
<proteinExistence type="predicted"/>
<gene>
    <name evidence="1" type="ORF">CARN2_0880</name>
</gene>
<evidence type="ECO:0000313" key="1">
    <source>
        <dbReference type="EMBL" id="CBH95480.1"/>
    </source>
</evidence>
<evidence type="ECO:0008006" key="2">
    <source>
        <dbReference type="Google" id="ProtNLM"/>
    </source>
</evidence>
<organism evidence="1">
    <name type="scientific">mine drainage metagenome</name>
    <dbReference type="NCBI Taxonomy" id="410659"/>
    <lineage>
        <taxon>unclassified sequences</taxon>
        <taxon>metagenomes</taxon>
        <taxon>ecological metagenomes</taxon>
    </lineage>
</organism>
<accession>E6PKM9</accession>
<dbReference type="AlphaFoldDB" id="E6PKM9"/>
<dbReference type="EMBL" id="CABM01000005">
    <property type="protein sequence ID" value="CBH95480.1"/>
    <property type="molecule type" value="Genomic_DNA"/>
</dbReference>
<name>E6PKM9_9ZZZZ</name>
<dbReference type="PROSITE" id="PS51257">
    <property type="entry name" value="PROKAR_LIPOPROTEIN"/>
    <property type="match status" value="1"/>
</dbReference>